<dbReference type="Proteomes" id="UP001056035">
    <property type="component" value="Chromosome"/>
</dbReference>
<reference evidence="1 2" key="1">
    <citation type="submission" date="2022-06" db="EMBL/GenBank/DDBJ databases">
        <title>Paraconexibacter antarcticus.</title>
        <authorList>
            <person name="Kim C.S."/>
        </authorList>
    </citation>
    <scope>NUCLEOTIDE SEQUENCE [LARGE SCALE GENOMIC DNA]</scope>
    <source>
        <strain evidence="1 2">02-257</strain>
    </source>
</reference>
<accession>A0ABY5DQK0</accession>
<protein>
    <recommendedName>
        <fullName evidence="3">Barstar (barnase inhibitor) domain-containing protein</fullName>
    </recommendedName>
</protein>
<proteinExistence type="predicted"/>
<evidence type="ECO:0000313" key="1">
    <source>
        <dbReference type="EMBL" id="UTI63889.1"/>
    </source>
</evidence>
<dbReference type="EMBL" id="CP098502">
    <property type="protein sequence ID" value="UTI63889.1"/>
    <property type="molecule type" value="Genomic_DNA"/>
</dbReference>
<organism evidence="1 2">
    <name type="scientific">Paraconexibacter antarcticus</name>
    <dbReference type="NCBI Taxonomy" id="2949664"/>
    <lineage>
        <taxon>Bacteria</taxon>
        <taxon>Bacillati</taxon>
        <taxon>Actinomycetota</taxon>
        <taxon>Thermoleophilia</taxon>
        <taxon>Solirubrobacterales</taxon>
        <taxon>Paraconexibacteraceae</taxon>
        <taxon>Paraconexibacter</taxon>
    </lineage>
</organism>
<gene>
    <name evidence="1" type="ORF">NBH00_21410</name>
</gene>
<sequence>MDFTPLSDATHLSASFYPDSAQVPFPAINVICRLEATTSIPELAVDYTGRLFDELCEAFDADVFGVALPLPEAWATVKDGLGALIGFELLPVVGSDPVARLAHMIAHVAADLPAELTVSVPGVDD</sequence>
<name>A0ABY5DQK0_9ACTN</name>
<evidence type="ECO:0008006" key="3">
    <source>
        <dbReference type="Google" id="ProtNLM"/>
    </source>
</evidence>
<dbReference type="RefSeq" id="WP_254570609.1">
    <property type="nucleotide sequence ID" value="NZ_CP098502.1"/>
</dbReference>
<keyword evidence="2" id="KW-1185">Reference proteome</keyword>
<evidence type="ECO:0000313" key="2">
    <source>
        <dbReference type="Proteomes" id="UP001056035"/>
    </source>
</evidence>